<gene>
    <name evidence="1" type="ORF">C5E00_14540</name>
</gene>
<proteinExistence type="predicted"/>
<dbReference type="Proteomes" id="UP000269665">
    <property type="component" value="Unassembled WGS sequence"/>
</dbReference>
<dbReference type="EMBL" id="PSZG01000001">
    <property type="protein sequence ID" value="RKO77923.1"/>
    <property type="molecule type" value="Genomic_DNA"/>
</dbReference>
<comment type="caution">
    <text evidence="1">The sequence shown here is derived from an EMBL/GenBank/DDBJ whole genome shotgun (WGS) entry which is preliminary data.</text>
</comment>
<sequence length="77" mass="9030">MLIIRINRQNIGRYAVAATEKWRRSSEISSKGSKNARTEKKIKKVVVQRKQIPIMRLHRHGAVTHNRVDKERENALK</sequence>
<reference evidence="1 2" key="1">
    <citation type="journal article" date="2018" name="BMC Genomics">
        <title>High genomic variability in the plant pathogenic bacterium Pectobacterium parmentieri deciphered from de novo assembled complete genomes.</title>
        <authorList>
            <person name="Zoledowska S."/>
            <person name="Motyka-Pomagruk A."/>
            <person name="Sledz W."/>
            <person name="Mengoni A."/>
            <person name="Lojkowska E."/>
        </authorList>
    </citation>
    <scope>NUCLEOTIDE SEQUENCE [LARGE SCALE GENOMIC DNA]</scope>
    <source>
        <strain evidence="1 2">IFB5626</strain>
    </source>
</reference>
<dbReference type="AlphaFoldDB" id="A0A8B3G4Z3"/>
<evidence type="ECO:0000313" key="2">
    <source>
        <dbReference type="Proteomes" id="UP000269665"/>
    </source>
</evidence>
<accession>A0A8B3G4Z3</accession>
<evidence type="ECO:0000313" key="1">
    <source>
        <dbReference type="EMBL" id="RKO77923.1"/>
    </source>
</evidence>
<protein>
    <submittedName>
        <fullName evidence="1">Uncharacterized protein</fullName>
    </submittedName>
</protein>
<name>A0A8B3G4Z3_PECPM</name>
<organism evidence="1 2">
    <name type="scientific">Pectobacterium parmentieri</name>
    <dbReference type="NCBI Taxonomy" id="1905730"/>
    <lineage>
        <taxon>Bacteria</taxon>
        <taxon>Pseudomonadati</taxon>
        <taxon>Pseudomonadota</taxon>
        <taxon>Gammaproteobacteria</taxon>
        <taxon>Enterobacterales</taxon>
        <taxon>Pectobacteriaceae</taxon>
        <taxon>Pectobacterium</taxon>
    </lineage>
</organism>